<dbReference type="Proteomes" id="UP001500016">
    <property type="component" value="Unassembled WGS sequence"/>
</dbReference>
<dbReference type="SUPFAM" id="SSF56219">
    <property type="entry name" value="DNase I-like"/>
    <property type="match status" value="1"/>
</dbReference>
<evidence type="ECO:0000313" key="1">
    <source>
        <dbReference type="EMBL" id="GAA2091663.1"/>
    </source>
</evidence>
<name>A0ABN2WG64_9ACTN</name>
<dbReference type="Gene3D" id="3.60.10.10">
    <property type="entry name" value="Endonuclease/exonuclease/phosphatase"/>
    <property type="match status" value="1"/>
</dbReference>
<keyword evidence="2" id="KW-1185">Reference proteome</keyword>
<dbReference type="EMBL" id="BAAAPE010000014">
    <property type="protein sequence ID" value="GAA2091663.1"/>
    <property type="molecule type" value="Genomic_DNA"/>
</dbReference>
<proteinExistence type="predicted"/>
<dbReference type="InterPro" id="IPR036691">
    <property type="entry name" value="Endo/exonu/phosph_ase_sf"/>
</dbReference>
<accession>A0ABN2WG64</accession>
<comment type="caution">
    <text evidence="1">The sequence shown here is derived from an EMBL/GenBank/DDBJ whole genome shotgun (WGS) entry which is preliminary data.</text>
</comment>
<organism evidence="1 2">
    <name type="scientific">Streptomyces albiaxialis</name>
    <dbReference type="NCBI Taxonomy" id="329523"/>
    <lineage>
        <taxon>Bacteria</taxon>
        <taxon>Bacillati</taxon>
        <taxon>Actinomycetota</taxon>
        <taxon>Actinomycetes</taxon>
        <taxon>Kitasatosporales</taxon>
        <taxon>Streptomycetaceae</taxon>
        <taxon>Streptomyces</taxon>
    </lineage>
</organism>
<gene>
    <name evidence="1" type="ORF">GCM10009801_57720</name>
</gene>
<evidence type="ECO:0000313" key="2">
    <source>
        <dbReference type="Proteomes" id="UP001500016"/>
    </source>
</evidence>
<protein>
    <recommendedName>
        <fullName evidence="3">Endonuclease/exonuclease/phosphatase domain-containing protein</fullName>
    </recommendedName>
</protein>
<sequence length="241" mass="26340">MEGELGPGKHATAVYWRSDTFKKTETWDTDWPGFWLHPTAVTLRLRDAEDIEVVCGSAHLSYAACTDRAGEAENLLRLPDRVHTPDDEQRRKAPVLALGLDGNSYADETGRVPGEPGAPRPEQIKDVQHLAHRSRHAPSGERIMDCEPHRILTGGGLTDTARFHAHHSGQADPVAATSEAKPAQGPATRIDFLFTSGLLASALTRVEVVPMTGLSDHHTVLAEWDLTLLIEICRDHFGLAA</sequence>
<reference evidence="1 2" key="1">
    <citation type="journal article" date="2019" name="Int. J. Syst. Evol. Microbiol.">
        <title>The Global Catalogue of Microorganisms (GCM) 10K type strain sequencing project: providing services to taxonomists for standard genome sequencing and annotation.</title>
        <authorList>
            <consortium name="The Broad Institute Genomics Platform"/>
            <consortium name="The Broad Institute Genome Sequencing Center for Infectious Disease"/>
            <person name="Wu L."/>
            <person name="Ma J."/>
        </authorList>
    </citation>
    <scope>NUCLEOTIDE SEQUENCE [LARGE SCALE GENOMIC DNA]</scope>
    <source>
        <strain evidence="1 2">JCM 15478</strain>
    </source>
</reference>
<evidence type="ECO:0008006" key="3">
    <source>
        <dbReference type="Google" id="ProtNLM"/>
    </source>
</evidence>